<dbReference type="InterPro" id="IPR004097">
    <property type="entry name" value="DHHA2"/>
</dbReference>
<gene>
    <name evidence="6" type="ORF">QBC46DRAFT_288758</name>
</gene>
<keyword evidence="2" id="KW-0479">Metal-binding</keyword>
<dbReference type="PANTHER" id="PTHR12112">
    <property type="entry name" value="BNIP - RELATED"/>
    <property type="match status" value="1"/>
</dbReference>
<feature type="domain" description="DHHA2" evidence="5">
    <location>
        <begin position="235"/>
        <end position="391"/>
    </location>
</feature>
<organism evidence="6 7">
    <name type="scientific">Diplogelasinospora grovesii</name>
    <dbReference type="NCBI Taxonomy" id="303347"/>
    <lineage>
        <taxon>Eukaryota</taxon>
        <taxon>Fungi</taxon>
        <taxon>Dikarya</taxon>
        <taxon>Ascomycota</taxon>
        <taxon>Pezizomycotina</taxon>
        <taxon>Sordariomycetes</taxon>
        <taxon>Sordariomycetidae</taxon>
        <taxon>Sordariales</taxon>
        <taxon>Diplogelasinosporaceae</taxon>
        <taxon>Diplogelasinospora</taxon>
    </lineage>
</organism>
<keyword evidence="3" id="KW-0378">Hydrolase</keyword>
<dbReference type="Gene3D" id="3.10.310.20">
    <property type="entry name" value="DHHA2 domain"/>
    <property type="match status" value="1"/>
</dbReference>
<dbReference type="GO" id="GO:0004309">
    <property type="term" value="F:exopolyphosphatase activity"/>
    <property type="evidence" value="ECO:0007669"/>
    <property type="project" value="TreeGrafter"/>
</dbReference>
<dbReference type="EMBL" id="MU853798">
    <property type="protein sequence ID" value="KAK3940316.1"/>
    <property type="molecule type" value="Genomic_DNA"/>
</dbReference>
<accession>A0AAN6N804</accession>
<evidence type="ECO:0000256" key="4">
    <source>
        <dbReference type="ARBA" id="ARBA00023211"/>
    </source>
</evidence>
<evidence type="ECO:0000259" key="5">
    <source>
        <dbReference type="SMART" id="SM01131"/>
    </source>
</evidence>
<dbReference type="GO" id="GO:0005737">
    <property type="term" value="C:cytoplasm"/>
    <property type="evidence" value="ECO:0007669"/>
    <property type="project" value="InterPro"/>
</dbReference>
<evidence type="ECO:0000256" key="3">
    <source>
        <dbReference type="ARBA" id="ARBA00022801"/>
    </source>
</evidence>
<protein>
    <submittedName>
        <fullName evidence="6">Exopolyphosphatase-like protein</fullName>
    </submittedName>
</protein>
<dbReference type="AlphaFoldDB" id="A0AAN6N804"/>
<dbReference type="SUPFAM" id="SSF64182">
    <property type="entry name" value="DHH phosphoesterases"/>
    <property type="match status" value="1"/>
</dbReference>
<dbReference type="InterPro" id="IPR001667">
    <property type="entry name" value="DDH_dom"/>
</dbReference>
<keyword evidence="4" id="KW-0464">Manganese</keyword>
<evidence type="ECO:0000313" key="6">
    <source>
        <dbReference type="EMBL" id="KAK3940316.1"/>
    </source>
</evidence>
<dbReference type="Pfam" id="PF02833">
    <property type="entry name" value="DHHA2"/>
    <property type="match status" value="1"/>
</dbReference>
<comment type="caution">
    <text evidence="6">The sequence shown here is derived from an EMBL/GenBank/DDBJ whole genome shotgun (WGS) entry which is preliminary data.</text>
</comment>
<dbReference type="InterPro" id="IPR038763">
    <property type="entry name" value="DHH_sf"/>
</dbReference>
<name>A0AAN6N804_9PEZI</name>
<proteinExistence type="predicted"/>
<dbReference type="Gene3D" id="3.90.1640.10">
    <property type="entry name" value="inorganic pyrophosphatase (n-terminal core)"/>
    <property type="match status" value="1"/>
</dbReference>
<keyword evidence="7" id="KW-1185">Reference proteome</keyword>
<dbReference type="InterPro" id="IPR038222">
    <property type="entry name" value="DHHA2_dom_sf"/>
</dbReference>
<comment type="cofactor">
    <cofactor evidence="1">
        <name>Mn(2+)</name>
        <dbReference type="ChEBI" id="CHEBI:29035"/>
    </cofactor>
</comment>
<reference evidence="7" key="1">
    <citation type="journal article" date="2023" name="Mol. Phylogenet. Evol.">
        <title>Genome-scale phylogeny and comparative genomics of the fungal order Sordariales.</title>
        <authorList>
            <person name="Hensen N."/>
            <person name="Bonometti L."/>
            <person name="Westerberg I."/>
            <person name="Brannstrom I.O."/>
            <person name="Guillou S."/>
            <person name="Cros-Aarteil S."/>
            <person name="Calhoun S."/>
            <person name="Haridas S."/>
            <person name="Kuo A."/>
            <person name="Mondo S."/>
            <person name="Pangilinan J."/>
            <person name="Riley R."/>
            <person name="LaButti K."/>
            <person name="Andreopoulos B."/>
            <person name="Lipzen A."/>
            <person name="Chen C."/>
            <person name="Yan M."/>
            <person name="Daum C."/>
            <person name="Ng V."/>
            <person name="Clum A."/>
            <person name="Steindorff A."/>
            <person name="Ohm R.A."/>
            <person name="Martin F."/>
            <person name="Silar P."/>
            <person name="Natvig D.O."/>
            <person name="Lalanne C."/>
            <person name="Gautier V."/>
            <person name="Ament-Velasquez S.L."/>
            <person name="Kruys A."/>
            <person name="Hutchinson M.I."/>
            <person name="Powell A.J."/>
            <person name="Barry K."/>
            <person name="Miller A.N."/>
            <person name="Grigoriev I.V."/>
            <person name="Debuchy R."/>
            <person name="Gladieux P."/>
            <person name="Hiltunen Thoren M."/>
            <person name="Johannesson H."/>
        </authorList>
    </citation>
    <scope>NUCLEOTIDE SEQUENCE [LARGE SCALE GENOMIC DNA]</scope>
    <source>
        <strain evidence="7">CBS 340.73</strain>
    </source>
</reference>
<dbReference type="SMART" id="SM01131">
    <property type="entry name" value="DHHA2"/>
    <property type="match status" value="1"/>
</dbReference>
<dbReference type="GO" id="GO:0046872">
    <property type="term" value="F:metal ion binding"/>
    <property type="evidence" value="ECO:0007669"/>
    <property type="project" value="UniProtKB-KW"/>
</dbReference>
<dbReference type="Pfam" id="PF01368">
    <property type="entry name" value="DHH"/>
    <property type="match status" value="1"/>
</dbReference>
<dbReference type="Proteomes" id="UP001303473">
    <property type="component" value="Unassembled WGS sequence"/>
</dbReference>
<dbReference type="PANTHER" id="PTHR12112:SF39">
    <property type="entry name" value="EG:152A3.5 PROTEIN (FBGN0003116_PN PROTEIN)"/>
    <property type="match status" value="1"/>
</dbReference>
<evidence type="ECO:0000313" key="7">
    <source>
        <dbReference type="Proteomes" id="UP001303473"/>
    </source>
</evidence>
<evidence type="ECO:0000256" key="1">
    <source>
        <dbReference type="ARBA" id="ARBA00001936"/>
    </source>
</evidence>
<sequence length="396" mass="44369">MAARRTSLKTFLGTARKVLSTPQAPQRPFTFVIGNESADLDSLCSAVLLAYFKTFTPPHTLHIPLSNLLRPDLALHPELNAVLSPAGLQVDDLLTLSDLPSPLPAEATRWLLVDHNALTGQLAEKYSDRVIGCVDHHEDEHKVPQDADPRVIEKCGSCMSLVVDHCRDVWDSLPKVDGGDELAYVALAPILVDTTNLTAYDKVTRKDTWAVEFSESKLASGQKEAGVGYERGRYFDEINRLKEEISGMSYQDILRKDYKLWKEGGLSLGISVVPQPFEYLLEKIGDREKLLGELKKWSEEQGLDITSIMTAYKDKEGNFGRELLVWALNEDAVKVAKSFESKNSEKLGLVTWNDGQLDEKDEKEGEWRKAWTQKAIENSRKQVAPMLRDAMKASKL</sequence>
<evidence type="ECO:0000256" key="2">
    <source>
        <dbReference type="ARBA" id="ARBA00022723"/>
    </source>
</evidence>